<feature type="domain" description="Ketoreductase" evidence="2">
    <location>
        <begin position="8"/>
        <end position="181"/>
    </location>
</feature>
<name>A0A7K1FI45_9ACTN</name>
<dbReference type="SUPFAM" id="SSF51735">
    <property type="entry name" value="NAD(P)-binding Rossmann-fold domains"/>
    <property type="match status" value="1"/>
</dbReference>
<gene>
    <name evidence="3" type="ORF">GIS00_07540</name>
</gene>
<dbReference type="PROSITE" id="PS00061">
    <property type="entry name" value="ADH_SHORT"/>
    <property type="match status" value="1"/>
</dbReference>
<reference evidence="3 4" key="1">
    <citation type="submission" date="2019-11" db="EMBL/GenBank/DDBJ databases">
        <authorList>
            <person name="Jiang L.-Q."/>
        </authorList>
    </citation>
    <scope>NUCLEOTIDE SEQUENCE [LARGE SCALE GENOMIC DNA]</scope>
    <source>
        <strain evidence="3 4">YIM 132087</strain>
    </source>
</reference>
<dbReference type="InterPro" id="IPR002347">
    <property type="entry name" value="SDR_fam"/>
</dbReference>
<dbReference type="PRINTS" id="PR00080">
    <property type="entry name" value="SDRFAMILY"/>
</dbReference>
<sequence length="258" mass="25865">MTEQHSDGTAVVTGGGRGIGRAIAERLAVDHAAVVIVEFDGAAASWAIGDPRIRVVGGSAADDEVLERAVGEAVAVGPLTGWVNNAAVFRDVDLLDGSAAFGDAVLTNLLPVIAGTRAAVRAFTSAGTAGSIVNLSSHQAQRAVRGAAAYATAKAAIEGLTRAAAVDHGPNGIRVNAVAPGSIRTTRHDELLERLGPAGASRVDADIARLHPLGRIGTTTEVADLVAFLLSPAAGFVSGAVIPVDGGRAALGLDPEAL</sequence>
<protein>
    <submittedName>
        <fullName evidence="3">SDR family oxidoreductase</fullName>
    </submittedName>
</protein>
<dbReference type="AlphaFoldDB" id="A0A7K1FI45"/>
<dbReference type="InterPro" id="IPR036291">
    <property type="entry name" value="NAD(P)-bd_dom_sf"/>
</dbReference>
<evidence type="ECO:0000313" key="4">
    <source>
        <dbReference type="Proteomes" id="UP000460221"/>
    </source>
</evidence>
<organism evidence="3 4">
    <name type="scientific">Nakamurella alba</name>
    <dbReference type="NCBI Taxonomy" id="2665158"/>
    <lineage>
        <taxon>Bacteria</taxon>
        <taxon>Bacillati</taxon>
        <taxon>Actinomycetota</taxon>
        <taxon>Actinomycetes</taxon>
        <taxon>Nakamurellales</taxon>
        <taxon>Nakamurellaceae</taxon>
        <taxon>Nakamurella</taxon>
    </lineage>
</organism>
<keyword evidence="4" id="KW-1185">Reference proteome</keyword>
<dbReference type="GO" id="GO:0016616">
    <property type="term" value="F:oxidoreductase activity, acting on the CH-OH group of donors, NAD or NADP as acceptor"/>
    <property type="evidence" value="ECO:0007669"/>
    <property type="project" value="UniProtKB-ARBA"/>
</dbReference>
<dbReference type="RefSeq" id="WP_154767566.1">
    <property type="nucleotide sequence ID" value="NZ_WLYK01000001.1"/>
</dbReference>
<dbReference type="PRINTS" id="PR00081">
    <property type="entry name" value="GDHRDH"/>
</dbReference>
<dbReference type="SMART" id="SM00822">
    <property type="entry name" value="PKS_KR"/>
    <property type="match status" value="1"/>
</dbReference>
<comment type="caution">
    <text evidence="3">The sequence shown here is derived from an EMBL/GenBank/DDBJ whole genome shotgun (WGS) entry which is preliminary data.</text>
</comment>
<dbReference type="PANTHER" id="PTHR42760:SF40">
    <property type="entry name" value="3-OXOACYL-[ACYL-CARRIER-PROTEIN] REDUCTASE, CHLOROPLASTIC"/>
    <property type="match status" value="1"/>
</dbReference>
<dbReference type="CDD" id="cd05233">
    <property type="entry name" value="SDR_c"/>
    <property type="match status" value="1"/>
</dbReference>
<dbReference type="Pfam" id="PF13561">
    <property type="entry name" value="adh_short_C2"/>
    <property type="match status" value="1"/>
</dbReference>
<dbReference type="PANTHER" id="PTHR42760">
    <property type="entry name" value="SHORT-CHAIN DEHYDROGENASES/REDUCTASES FAMILY MEMBER"/>
    <property type="match status" value="1"/>
</dbReference>
<evidence type="ECO:0000259" key="2">
    <source>
        <dbReference type="SMART" id="SM00822"/>
    </source>
</evidence>
<evidence type="ECO:0000256" key="1">
    <source>
        <dbReference type="ARBA" id="ARBA00006484"/>
    </source>
</evidence>
<dbReference type="GO" id="GO:0030497">
    <property type="term" value="P:fatty acid elongation"/>
    <property type="evidence" value="ECO:0007669"/>
    <property type="project" value="TreeGrafter"/>
</dbReference>
<dbReference type="InterPro" id="IPR057326">
    <property type="entry name" value="KR_dom"/>
</dbReference>
<accession>A0A7K1FI45</accession>
<dbReference type="Proteomes" id="UP000460221">
    <property type="component" value="Unassembled WGS sequence"/>
</dbReference>
<evidence type="ECO:0000313" key="3">
    <source>
        <dbReference type="EMBL" id="MTD13795.1"/>
    </source>
</evidence>
<comment type="similarity">
    <text evidence="1">Belongs to the short-chain dehydrogenases/reductases (SDR) family.</text>
</comment>
<dbReference type="EMBL" id="WLYK01000001">
    <property type="protein sequence ID" value="MTD13795.1"/>
    <property type="molecule type" value="Genomic_DNA"/>
</dbReference>
<dbReference type="InterPro" id="IPR020904">
    <property type="entry name" value="Sc_DH/Rdtase_CS"/>
</dbReference>
<dbReference type="Gene3D" id="3.40.50.720">
    <property type="entry name" value="NAD(P)-binding Rossmann-like Domain"/>
    <property type="match status" value="1"/>
</dbReference>
<proteinExistence type="inferred from homology"/>